<evidence type="ECO:0000256" key="2">
    <source>
        <dbReference type="ARBA" id="ARBA00022829"/>
    </source>
</evidence>
<dbReference type="SUPFAM" id="SSF109709">
    <property type="entry name" value="KorB DNA-binding domain-like"/>
    <property type="match status" value="1"/>
</dbReference>
<proteinExistence type="inferred from homology"/>
<dbReference type="PANTHER" id="PTHR33375:SF1">
    <property type="entry name" value="CHROMOSOME-PARTITIONING PROTEIN PARB-RELATED"/>
    <property type="match status" value="1"/>
</dbReference>
<dbReference type="InterPro" id="IPR003115">
    <property type="entry name" value="ParB_N"/>
</dbReference>
<gene>
    <name evidence="5" type="ORF">EVA_14404</name>
</gene>
<dbReference type="Pfam" id="PF02195">
    <property type="entry name" value="ParB_N"/>
    <property type="match status" value="1"/>
</dbReference>
<dbReference type="InterPro" id="IPR050336">
    <property type="entry name" value="Chromosome_partition/occlusion"/>
</dbReference>
<dbReference type="Pfam" id="PF17762">
    <property type="entry name" value="HTH_ParB"/>
    <property type="match status" value="1"/>
</dbReference>
<keyword evidence="2" id="KW-0159">Chromosome partition</keyword>
<dbReference type="SMART" id="SM00470">
    <property type="entry name" value="ParB"/>
    <property type="match status" value="1"/>
</dbReference>
<dbReference type="EMBL" id="AMCI01004735">
    <property type="protein sequence ID" value="EJW97491.1"/>
    <property type="molecule type" value="Genomic_DNA"/>
</dbReference>
<evidence type="ECO:0000256" key="1">
    <source>
        <dbReference type="ARBA" id="ARBA00006295"/>
    </source>
</evidence>
<dbReference type="FunFam" id="3.90.1530.30:FF:000001">
    <property type="entry name" value="Chromosome partitioning protein ParB"/>
    <property type="match status" value="1"/>
</dbReference>
<protein>
    <submittedName>
        <fullName evidence="5">Stage 0 sporulation protein J</fullName>
    </submittedName>
</protein>
<dbReference type="Pfam" id="PF23552">
    <property type="entry name" value="ParB_C"/>
    <property type="match status" value="1"/>
</dbReference>
<keyword evidence="3" id="KW-0238">DNA-binding</keyword>
<feature type="domain" description="ParB-like N-terminal" evidence="4">
    <location>
        <begin position="31"/>
        <end position="121"/>
    </location>
</feature>
<evidence type="ECO:0000256" key="3">
    <source>
        <dbReference type="ARBA" id="ARBA00023125"/>
    </source>
</evidence>
<evidence type="ECO:0000259" key="4">
    <source>
        <dbReference type="SMART" id="SM00470"/>
    </source>
</evidence>
<dbReference type="InterPro" id="IPR036086">
    <property type="entry name" value="ParB/Sulfiredoxin_sf"/>
</dbReference>
<dbReference type="CDD" id="cd16393">
    <property type="entry name" value="SPO0J_N"/>
    <property type="match status" value="1"/>
</dbReference>
<evidence type="ECO:0000313" key="5">
    <source>
        <dbReference type="EMBL" id="EJW97491.1"/>
    </source>
</evidence>
<reference evidence="5" key="1">
    <citation type="journal article" date="2012" name="PLoS ONE">
        <title>Gene sets for utilization of primary and secondary nutrition supplies in the distal gut of endangered iberian lynx.</title>
        <authorList>
            <person name="Alcaide M."/>
            <person name="Messina E."/>
            <person name="Richter M."/>
            <person name="Bargiela R."/>
            <person name="Peplies J."/>
            <person name="Huws S.A."/>
            <person name="Newbold C.J."/>
            <person name="Golyshin P.N."/>
            <person name="Simon M.A."/>
            <person name="Lopez G."/>
            <person name="Yakimov M.M."/>
            <person name="Ferrer M."/>
        </authorList>
    </citation>
    <scope>NUCLEOTIDE SEQUENCE</scope>
</reference>
<dbReference type="InterPro" id="IPR041468">
    <property type="entry name" value="HTH_ParB/Spo0J"/>
</dbReference>
<dbReference type="PANTHER" id="PTHR33375">
    <property type="entry name" value="CHROMOSOME-PARTITIONING PROTEIN PARB-RELATED"/>
    <property type="match status" value="1"/>
</dbReference>
<name>J9FRB0_9ZZZZ</name>
<dbReference type="GO" id="GO:0045881">
    <property type="term" value="P:positive regulation of sporulation resulting in formation of a cellular spore"/>
    <property type="evidence" value="ECO:0007669"/>
    <property type="project" value="TreeGrafter"/>
</dbReference>
<organism evidence="5">
    <name type="scientific">gut metagenome</name>
    <dbReference type="NCBI Taxonomy" id="749906"/>
    <lineage>
        <taxon>unclassified sequences</taxon>
        <taxon>metagenomes</taxon>
        <taxon>organismal metagenomes</taxon>
    </lineage>
</organism>
<comment type="caution">
    <text evidence="5">The sequence shown here is derived from an EMBL/GenBank/DDBJ whole genome shotgun (WGS) entry which is preliminary data.</text>
</comment>
<dbReference type="SUPFAM" id="SSF110849">
    <property type="entry name" value="ParB/Sulfiredoxin"/>
    <property type="match status" value="1"/>
</dbReference>
<dbReference type="AlphaFoldDB" id="J9FRB0"/>
<comment type="similarity">
    <text evidence="1">Belongs to the ParB family.</text>
</comment>
<dbReference type="FunFam" id="1.10.10.2830:FF:000001">
    <property type="entry name" value="Chromosome partitioning protein ParB"/>
    <property type="match status" value="1"/>
</dbReference>
<dbReference type="GO" id="GO:0007059">
    <property type="term" value="P:chromosome segregation"/>
    <property type="evidence" value="ECO:0007669"/>
    <property type="project" value="UniProtKB-KW"/>
</dbReference>
<dbReference type="InterPro" id="IPR057240">
    <property type="entry name" value="ParB_dimer_C"/>
</dbReference>
<dbReference type="Gene3D" id="1.10.10.2830">
    <property type="match status" value="1"/>
</dbReference>
<dbReference type="NCBIfam" id="TIGR00180">
    <property type="entry name" value="parB_part"/>
    <property type="match status" value="1"/>
</dbReference>
<sequence>MANQRRNALGRGLDALLSMDDVKTEGSSSINEIELAKISVNPNQPRREFDETALQELADSIAEIGIIQPITLRKLSDDEYQIIAGERRFRASQRAGLRTIPAYIRTADDENMMEMALIENIQREDLNAVEIALAYQHLLDQYELTQERLSERVGKNRTTIANYLRLLKLPAPIQVALQNKQLDMGHARALLSLNDPKLQVKIFEEIQEHGYSVRKVEEIVKALCEGETVKSGTRKIAPKRAQLPEEFNLLKQQLSGFFNTKVQLTCSEKGKGKISIPFSNEEELERIMEIFDTLKNK</sequence>
<dbReference type="InterPro" id="IPR004437">
    <property type="entry name" value="ParB/RepB/Spo0J"/>
</dbReference>
<accession>J9FRB0</accession>
<dbReference type="GO" id="GO:0005694">
    <property type="term" value="C:chromosome"/>
    <property type="evidence" value="ECO:0007669"/>
    <property type="project" value="TreeGrafter"/>
</dbReference>
<dbReference type="Gene3D" id="3.90.1530.30">
    <property type="match status" value="1"/>
</dbReference>
<dbReference type="GO" id="GO:0003677">
    <property type="term" value="F:DNA binding"/>
    <property type="evidence" value="ECO:0007669"/>
    <property type="project" value="UniProtKB-KW"/>
</dbReference>